<dbReference type="AlphaFoldDB" id="A0A5J4TAY7"/>
<comment type="caution">
    <text evidence="1">The sequence shown here is derived from an EMBL/GenBank/DDBJ whole genome shotgun (WGS) entry which is preliminary data.</text>
</comment>
<gene>
    <name evidence="1" type="ORF">EZS28_049602</name>
</gene>
<feature type="non-terminal residue" evidence="1">
    <location>
        <position position="1"/>
    </location>
</feature>
<organism evidence="1 2">
    <name type="scientific">Streblomastix strix</name>
    <dbReference type="NCBI Taxonomy" id="222440"/>
    <lineage>
        <taxon>Eukaryota</taxon>
        <taxon>Metamonada</taxon>
        <taxon>Preaxostyla</taxon>
        <taxon>Oxymonadida</taxon>
        <taxon>Streblomastigidae</taxon>
        <taxon>Streblomastix</taxon>
    </lineage>
</organism>
<dbReference type="Proteomes" id="UP000324800">
    <property type="component" value="Unassembled WGS sequence"/>
</dbReference>
<dbReference type="EMBL" id="SNRW01035561">
    <property type="protein sequence ID" value="KAA6354871.1"/>
    <property type="molecule type" value="Genomic_DNA"/>
</dbReference>
<proteinExistence type="predicted"/>
<sequence length="87" mass="10127">LILYYYDDNEGDYQDFDNNYELESGGVLIDDIESEYWFTGECVGLCKRLLAVEIECQVVGQFKRSLAVEIECQLVGELVRLFEEEIE</sequence>
<reference evidence="1 2" key="1">
    <citation type="submission" date="2019-03" db="EMBL/GenBank/DDBJ databases">
        <title>Single cell metagenomics reveals metabolic interactions within the superorganism composed of flagellate Streblomastix strix and complex community of Bacteroidetes bacteria on its surface.</title>
        <authorList>
            <person name="Treitli S.C."/>
            <person name="Kolisko M."/>
            <person name="Husnik F."/>
            <person name="Keeling P."/>
            <person name="Hampl V."/>
        </authorList>
    </citation>
    <scope>NUCLEOTIDE SEQUENCE [LARGE SCALE GENOMIC DNA]</scope>
    <source>
        <strain evidence="1">ST1C</strain>
    </source>
</reference>
<accession>A0A5J4TAY7</accession>
<protein>
    <submittedName>
        <fullName evidence="1">Uncharacterized protein</fullName>
    </submittedName>
</protein>
<name>A0A5J4TAY7_9EUKA</name>
<evidence type="ECO:0000313" key="1">
    <source>
        <dbReference type="EMBL" id="KAA6354871.1"/>
    </source>
</evidence>
<evidence type="ECO:0000313" key="2">
    <source>
        <dbReference type="Proteomes" id="UP000324800"/>
    </source>
</evidence>